<evidence type="ECO:0000313" key="2">
    <source>
        <dbReference type="Proteomes" id="UP000052258"/>
    </source>
</evidence>
<dbReference type="OrthoDB" id="2920256at2"/>
<gene>
    <name evidence="1" type="ORF">X560_2448</name>
</gene>
<proteinExistence type="predicted"/>
<accession>A0A0J8G632</accession>
<protein>
    <submittedName>
        <fullName evidence="1">Uncharacterized protein</fullName>
    </submittedName>
</protein>
<comment type="caution">
    <text evidence="1">The sequence shown here is derived from an EMBL/GenBank/DDBJ whole genome shotgun (WGS) entry which is preliminary data.</text>
</comment>
<dbReference type="AlphaFoldDB" id="A0A0J8G632"/>
<organism evidence="1 2">
    <name type="scientific">Listeria fleischmannii 1991</name>
    <dbReference type="NCBI Taxonomy" id="1430899"/>
    <lineage>
        <taxon>Bacteria</taxon>
        <taxon>Bacillati</taxon>
        <taxon>Bacillota</taxon>
        <taxon>Bacilli</taxon>
        <taxon>Bacillales</taxon>
        <taxon>Listeriaceae</taxon>
        <taxon>Listeria</taxon>
    </lineage>
</organism>
<sequence>MDLKNEMEVILKKRKGLNINDNFGIAKCWNEMTILLIQNEDETIDYLNECNEDYLYYISEIFEDISEQFQSKRFITYLRKLDKKFPKLDMTKDIDIAESYIEN</sequence>
<name>A0A0J8G632_9LIST</name>
<keyword evidence="2" id="KW-1185">Reference proteome</keyword>
<reference evidence="1 2" key="1">
    <citation type="journal article" date="2015" name="Genome Biol. Evol.">
        <title>Comparative Genomics of Listeria Sensu Lato: Genus-Wide Differences in Evolutionary Dynamics and the Progressive Gain of Complex, Potentially Pathogenicity-Related Traits through Lateral Gene Transfer.</title>
        <authorList>
            <person name="Chiara M."/>
            <person name="Caruso M."/>
            <person name="D'Erchia A.M."/>
            <person name="Manzari C."/>
            <person name="Fraccalvieri R."/>
            <person name="Goffredo E."/>
            <person name="Latorre L."/>
            <person name="Miccolupo A."/>
            <person name="Padalino I."/>
            <person name="Santagada G."/>
            <person name="Chiocco D."/>
            <person name="Pesole G."/>
            <person name="Horner D.S."/>
            <person name="Parisi A."/>
        </authorList>
    </citation>
    <scope>NUCLEOTIDE SEQUENCE [LARGE SCALE GENOMIC DNA]</scope>
    <source>
        <strain evidence="1 2">1991</strain>
    </source>
</reference>
<dbReference type="EMBL" id="AZHO01000035">
    <property type="protein sequence ID" value="KMT58007.1"/>
    <property type="molecule type" value="Genomic_DNA"/>
</dbReference>
<dbReference type="PATRIC" id="fig|1430899.3.peg.2500"/>
<dbReference type="RefSeq" id="WP_059140213.1">
    <property type="nucleotide sequence ID" value="NZ_KQ130621.1"/>
</dbReference>
<evidence type="ECO:0000313" key="1">
    <source>
        <dbReference type="EMBL" id="KMT58007.1"/>
    </source>
</evidence>
<dbReference type="Proteomes" id="UP000052258">
    <property type="component" value="Unassembled WGS sequence"/>
</dbReference>